<evidence type="ECO:0000256" key="1">
    <source>
        <dbReference type="SAM" id="MobiDB-lite"/>
    </source>
</evidence>
<evidence type="ECO:0000313" key="2">
    <source>
        <dbReference type="EMBL" id="MBA0878165.1"/>
    </source>
</evidence>
<reference evidence="2 3" key="1">
    <citation type="journal article" date="2019" name="Genome Biol. Evol.">
        <title>Insights into the evolution of the New World diploid cottons (Gossypium, subgenus Houzingenia) based on genome sequencing.</title>
        <authorList>
            <person name="Grover C.E."/>
            <person name="Arick M.A. 2nd"/>
            <person name="Thrash A."/>
            <person name="Conover J.L."/>
            <person name="Sanders W.S."/>
            <person name="Peterson D.G."/>
            <person name="Frelichowski J.E."/>
            <person name="Scheffler J.A."/>
            <person name="Scheffler B.E."/>
            <person name="Wendel J.F."/>
        </authorList>
    </citation>
    <scope>NUCLEOTIDE SEQUENCE [LARGE SCALE GENOMIC DNA]</scope>
    <source>
        <strain evidence="2">1</strain>
        <tissue evidence="2">Leaf</tissue>
    </source>
</reference>
<organism evidence="2 3">
    <name type="scientific">Gossypium schwendimanii</name>
    <name type="common">Cotton</name>
    <dbReference type="NCBI Taxonomy" id="34291"/>
    <lineage>
        <taxon>Eukaryota</taxon>
        <taxon>Viridiplantae</taxon>
        <taxon>Streptophyta</taxon>
        <taxon>Embryophyta</taxon>
        <taxon>Tracheophyta</taxon>
        <taxon>Spermatophyta</taxon>
        <taxon>Magnoliopsida</taxon>
        <taxon>eudicotyledons</taxon>
        <taxon>Gunneridae</taxon>
        <taxon>Pentapetalae</taxon>
        <taxon>rosids</taxon>
        <taxon>malvids</taxon>
        <taxon>Malvales</taxon>
        <taxon>Malvaceae</taxon>
        <taxon>Malvoideae</taxon>
        <taxon>Gossypium</taxon>
    </lineage>
</organism>
<name>A0A7J9N4C6_GOSSC</name>
<feature type="compositionally biased region" description="Polar residues" evidence="1">
    <location>
        <begin position="103"/>
        <end position="113"/>
    </location>
</feature>
<dbReference type="OrthoDB" id="962061at2759"/>
<protein>
    <submittedName>
        <fullName evidence="2">Uncharacterized protein</fullName>
    </submittedName>
</protein>
<dbReference type="AlphaFoldDB" id="A0A7J9N4C6"/>
<sequence>MSYVGIPTALEDIRLLLDQRSEAHENRYDHIPTREPVIILELACVSDYMPWFRKYGKAYLLLEEQRRWQIRVKRERRGPLNQMRRDDDMGPSTEPTLSPGPTPQATTPIPESL</sequence>
<comment type="caution">
    <text evidence="2">The sequence shown here is derived from an EMBL/GenBank/DDBJ whole genome shotgun (WGS) entry which is preliminary data.</text>
</comment>
<dbReference type="EMBL" id="JABFAF010270751">
    <property type="protein sequence ID" value="MBA0878165.1"/>
    <property type="molecule type" value="Genomic_DNA"/>
</dbReference>
<evidence type="ECO:0000313" key="3">
    <source>
        <dbReference type="Proteomes" id="UP000593576"/>
    </source>
</evidence>
<keyword evidence="3" id="KW-1185">Reference proteome</keyword>
<feature type="region of interest" description="Disordered" evidence="1">
    <location>
        <begin position="74"/>
        <end position="113"/>
    </location>
</feature>
<accession>A0A7J9N4C6</accession>
<proteinExistence type="predicted"/>
<dbReference type="Proteomes" id="UP000593576">
    <property type="component" value="Unassembled WGS sequence"/>
</dbReference>
<gene>
    <name evidence="2" type="ORF">Goshw_030282</name>
</gene>